<dbReference type="EMBL" id="MEUB01000058">
    <property type="protein sequence ID" value="OGC19848.1"/>
    <property type="molecule type" value="Genomic_DNA"/>
</dbReference>
<keyword evidence="1" id="KW-0472">Membrane</keyword>
<feature type="transmembrane region" description="Helical" evidence="1">
    <location>
        <begin position="39"/>
        <end position="57"/>
    </location>
</feature>
<feature type="transmembrane region" description="Helical" evidence="1">
    <location>
        <begin position="64"/>
        <end position="86"/>
    </location>
</feature>
<keyword evidence="1" id="KW-0812">Transmembrane</keyword>
<dbReference type="AlphaFoldDB" id="A0A1F4SHC5"/>
<gene>
    <name evidence="2" type="ORF">A2310_05790</name>
</gene>
<dbReference type="Proteomes" id="UP000178417">
    <property type="component" value="Unassembled WGS sequence"/>
</dbReference>
<evidence type="ECO:0008006" key="4">
    <source>
        <dbReference type="Google" id="ProtNLM"/>
    </source>
</evidence>
<comment type="caution">
    <text evidence="2">The sequence shown here is derived from an EMBL/GenBank/DDBJ whole genome shotgun (WGS) entry which is preliminary data.</text>
</comment>
<evidence type="ECO:0000313" key="2">
    <source>
        <dbReference type="EMBL" id="OGC19848.1"/>
    </source>
</evidence>
<protein>
    <recommendedName>
        <fullName evidence="4">DUF4870 domain-containing protein</fullName>
    </recommendedName>
</protein>
<feature type="transmembrane region" description="Helical" evidence="1">
    <location>
        <begin position="9"/>
        <end position="27"/>
    </location>
</feature>
<organism evidence="2 3">
    <name type="scientific">candidate division WOR-1 bacterium RIFOXYB2_FULL_37_13</name>
    <dbReference type="NCBI Taxonomy" id="1802579"/>
    <lineage>
        <taxon>Bacteria</taxon>
        <taxon>Bacillati</taxon>
        <taxon>Saganbacteria</taxon>
    </lineage>
</organism>
<sequence length="107" mass="12557">MIKQIQKDPILCAMAYLFFVPSIYIILTDERKNQFNAFHAAQSLMLWIILFIIFKMIRVINIFIIHFLPSTTIALIFWSTTVFFAFSTFFDKPFDIPVISKAAKWLA</sequence>
<evidence type="ECO:0000313" key="3">
    <source>
        <dbReference type="Proteomes" id="UP000178417"/>
    </source>
</evidence>
<dbReference type="STRING" id="1802579.A2310_05790"/>
<keyword evidence="1" id="KW-1133">Transmembrane helix</keyword>
<reference evidence="2 3" key="1">
    <citation type="journal article" date="2016" name="Nat. Commun.">
        <title>Thousands of microbial genomes shed light on interconnected biogeochemical processes in an aquifer system.</title>
        <authorList>
            <person name="Anantharaman K."/>
            <person name="Brown C.T."/>
            <person name="Hug L.A."/>
            <person name="Sharon I."/>
            <person name="Castelle C.J."/>
            <person name="Probst A.J."/>
            <person name="Thomas B.C."/>
            <person name="Singh A."/>
            <person name="Wilkins M.J."/>
            <person name="Karaoz U."/>
            <person name="Brodie E.L."/>
            <person name="Williams K.H."/>
            <person name="Hubbard S.S."/>
            <person name="Banfield J.F."/>
        </authorList>
    </citation>
    <scope>NUCLEOTIDE SEQUENCE [LARGE SCALE GENOMIC DNA]</scope>
</reference>
<proteinExistence type="predicted"/>
<evidence type="ECO:0000256" key="1">
    <source>
        <dbReference type="SAM" id="Phobius"/>
    </source>
</evidence>
<name>A0A1F4SHC5_UNCSA</name>
<accession>A0A1F4SHC5</accession>